<dbReference type="Gene3D" id="1.25.40.420">
    <property type="match status" value="1"/>
</dbReference>
<dbReference type="InterPro" id="IPR000210">
    <property type="entry name" value="BTB/POZ_dom"/>
</dbReference>
<evidence type="ECO:0000313" key="6">
    <source>
        <dbReference type="Proteomes" id="UP001158576"/>
    </source>
</evidence>
<dbReference type="SMART" id="SM00875">
    <property type="entry name" value="BACK"/>
    <property type="match status" value="1"/>
</dbReference>
<dbReference type="PANTHER" id="PTHR24412">
    <property type="entry name" value="KELCH PROTEIN"/>
    <property type="match status" value="1"/>
</dbReference>
<keyword evidence="1" id="KW-0880">Kelch repeat</keyword>
<evidence type="ECO:0000259" key="4">
    <source>
        <dbReference type="PROSITE" id="PS50097"/>
    </source>
</evidence>
<dbReference type="EMBL" id="OU015566">
    <property type="protein sequence ID" value="CAG5108166.1"/>
    <property type="molecule type" value="Genomic_DNA"/>
</dbReference>
<keyword evidence="2" id="KW-0677">Repeat</keyword>
<dbReference type="Pfam" id="PF07707">
    <property type="entry name" value="BACK"/>
    <property type="match status" value="1"/>
</dbReference>
<dbReference type="SMART" id="SM00225">
    <property type="entry name" value="BTB"/>
    <property type="match status" value="1"/>
</dbReference>
<evidence type="ECO:0000256" key="2">
    <source>
        <dbReference type="ARBA" id="ARBA00022737"/>
    </source>
</evidence>
<dbReference type="Pfam" id="PF00651">
    <property type="entry name" value="BTB"/>
    <property type="match status" value="1"/>
</dbReference>
<feature type="domain" description="BTB" evidence="4">
    <location>
        <begin position="37"/>
        <end position="105"/>
    </location>
</feature>
<evidence type="ECO:0000313" key="5">
    <source>
        <dbReference type="EMBL" id="CAG5108166.1"/>
    </source>
</evidence>
<evidence type="ECO:0000256" key="3">
    <source>
        <dbReference type="SAM" id="MobiDB-lite"/>
    </source>
</evidence>
<dbReference type="SUPFAM" id="SSF54695">
    <property type="entry name" value="POZ domain"/>
    <property type="match status" value="1"/>
</dbReference>
<keyword evidence="6" id="KW-1185">Reference proteome</keyword>
<dbReference type="PANTHER" id="PTHR24412:SF441">
    <property type="entry name" value="KELCH-LIKE PROTEIN 28"/>
    <property type="match status" value="1"/>
</dbReference>
<proteinExistence type="predicted"/>
<dbReference type="Gene3D" id="3.30.710.10">
    <property type="entry name" value="Potassium Channel Kv1.1, Chain A"/>
    <property type="match status" value="1"/>
</dbReference>
<sequence>MSSRKRKNRGQESDQDEETMRSQFKSFSHFRKDGILTDVVIAVPGHPEIKAHKMVLAAASPFFEAMFKSGLRESSSDRVEMPEIDYEAAQILVDYAYCGNYKITKENVKNLLAAANCYQFEEIKEKCARFLVDTIDENNCFELEKIGRAMGLFSLSNPAGCFALQNIEKIIKSESFTALSFEEVDKYFSAHYLFAYSEEIVYEGVLTWIKFDLKERSKYASKLFVDHVRVGQIDKNFICDVIEKEPLFSDADCSKHILLAWKFKAFWRSDSCIPSDLRDEFERMGKSRFPNDVY</sequence>
<gene>
    <name evidence="5" type="ORF">OKIOD_LOCUS12430</name>
</gene>
<dbReference type="InterPro" id="IPR011333">
    <property type="entry name" value="SKP1/BTB/POZ_sf"/>
</dbReference>
<feature type="region of interest" description="Disordered" evidence="3">
    <location>
        <begin position="1"/>
        <end position="22"/>
    </location>
</feature>
<name>A0ABN7T424_OIKDI</name>
<dbReference type="Proteomes" id="UP001158576">
    <property type="component" value="Chromosome 1"/>
</dbReference>
<evidence type="ECO:0000256" key="1">
    <source>
        <dbReference type="ARBA" id="ARBA00022441"/>
    </source>
</evidence>
<reference evidence="5 6" key="1">
    <citation type="submission" date="2021-04" db="EMBL/GenBank/DDBJ databases">
        <authorList>
            <person name="Bliznina A."/>
        </authorList>
    </citation>
    <scope>NUCLEOTIDE SEQUENCE [LARGE SCALE GENOMIC DNA]</scope>
</reference>
<protein>
    <submittedName>
        <fullName evidence="5">Oidioi.mRNA.OKI2018_I69.chr1.g3665.t1.cds</fullName>
    </submittedName>
</protein>
<accession>A0ABN7T424</accession>
<organism evidence="5 6">
    <name type="scientific">Oikopleura dioica</name>
    <name type="common">Tunicate</name>
    <dbReference type="NCBI Taxonomy" id="34765"/>
    <lineage>
        <taxon>Eukaryota</taxon>
        <taxon>Metazoa</taxon>
        <taxon>Chordata</taxon>
        <taxon>Tunicata</taxon>
        <taxon>Appendicularia</taxon>
        <taxon>Copelata</taxon>
        <taxon>Oikopleuridae</taxon>
        <taxon>Oikopleura</taxon>
    </lineage>
</organism>
<dbReference type="InterPro" id="IPR011705">
    <property type="entry name" value="BACK"/>
</dbReference>
<dbReference type="PROSITE" id="PS50097">
    <property type="entry name" value="BTB"/>
    <property type="match status" value="1"/>
</dbReference>